<comment type="caution">
    <text evidence="2">The sequence shown here is derived from an EMBL/GenBank/DDBJ whole genome shotgun (WGS) entry which is preliminary data.</text>
</comment>
<protein>
    <recommendedName>
        <fullName evidence="1">FDX-ACB domain-containing protein</fullName>
    </recommendedName>
</protein>
<sequence>DKFNHNGFCEIVREKGGDLVEIVELVDEFTNSKTNRSSKCYNISYRSNDRSLTGDEINTIQEGLKKSLVSDFGVEIR</sequence>
<gene>
    <name evidence="2" type="ORF">S01H4_56590</name>
</gene>
<name>X1D402_9ZZZZ</name>
<dbReference type="SUPFAM" id="SSF54991">
    <property type="entry name" value="Anticodon-binding domain of PheRS"/>
    <property type="match status" value="1"/>
</dbReference>
<dbReference type="AlphaFoldDB" id="X1D402"/>
<accession>X1D402</accession>
<dbReference type="Gene3D" id="3.30.70.380">
    <property type="entry name" value="Ferrodoxin-fold anticodon-binding domain"/>
    <property type="match status" value="1"/>
</dbReference>
<proteinExistence type="predicted"/>
<dbReference type="EMBL" id="BART01032808">
    <property type="protein sequence ID" value="GAH14937.1"/>
    <property type="molecule type" value="Genomic_DNA"/>
</dbReference>
<evidence type="ECO:0000313" key="2">
    <source>
        <dbReference type="EMBL" id="GAH14937.1"/>
    </source>
</evidence>
<dbReference type="SMART" id="SM00896">
    <property type="entry name" value="FDX-ACB"/>
    <property type="match status" value="1"/>
</dbReference>
<feature type="domain" description="FDX-ACB" evidence="1">
    <location>
        <begin position="1"/>
        <end position="77"/>
    </location>
</feature>
<evidence type="ECO:0000259" key="1">
    <source>
        <dbReference type="PROSITE" id="PS51447"/>
    </source>
</evidence>
<organism evidence="2">
    <name type="scientific">marine sediment metagenome</name>
    <dbReference type="NCBI Taxonomy" id="412755"/>
    <lineage>
        <taxon>unclassified sequences</taxon>
        <taxon>metagenomes</taxon>
        <taxon>ecological metagenomes</taxon>
    </lineage>
</organism>
<reference evidence="2" key="1">
    <citation type="journal article" date="2014" name="Front. Microbiol.">
        <title>High frequency of phylogenetically diverse reductive dehalogenase-homologous genes in deep subseafloor sedimentary metagenomes.</title>
        <authorList>
            <person name="Kawai M."/>
            <person name="Futagami T."/>
            <person name="Toyoda A."/>
            <person name="Takaki Y."/>
            <person name="Nishi S."/>
            <person name="Hori S."/>
            <person name="Arai W."/>
            <person name="Tsubouchi T."/>
            <person name="Morono Y."/>
            <person name="Uchiyama I."/>
            <person name="Ito T."/>
            <person name="Fujiyama A."/>
            <person name="Inagaki F."/>
            <person name="Takami H."/>
        </authorList>
    </citation>
    <scope>NUCLEOTIDE SEQUENCE</scope>
    <source>
        <strain evidence="2">Expedition CK06-06</strain>
    </source>
</reference>
<dbReference type="Pfam" id="PF03147">
    <property type="entry name" value="FDX-ACB"/>
    <property type="match status" value="1"/>
</dbReference>
<dbReference type="InterPro" id="IPR005121">
    <property type="entry name" value="Fdx_antiC-bd"/>
</dbReference>
<dbReference type="InterPro" id="IPR036690">
    <property type="entry name" value="Fdx_antiC-bd_sf"/>
</dbReference>
<dbReference type="PROSITE" id="PS51447">
    <property type="entry name" value="FDX_ACB"/>
    <property type="match status" value="1"/>
</dbReference>
<feature type="non-terminal residue" evidence="2">
    <location>
        <position position="1"/>
    </location>
</feature>